<dbReference type="Proteomes" id="UP000033918">
    <property type="component" value="Unassembled WGS sequence"/>
</dbReference>
<proteinExistence type="predicted"/>
<protein>
    <submittedName>
        <fullName evidence="1">Uncharacterized protein</fullName>
    </submittedName>
</protein>
<sequence length="86" mass="10189">MNDWRRRELEIIKNRLRLDGHPSLAAIEAEISNISYGPPLDQVEVDILKHIRMLIETYRALRIRSNWQNLTEGDKQMLKEFHIAAH</sequence>
<gene>
    <name evidence="1" type="ORF">UU38_C0004G0036</name>
</gene>
<evidence type="ECO:0000313" key="1">
    <source>
        <dbReference type="EMBL" id="KKR88674.1"/>
    </source>
</evidence>
<dbReference type="AlphaFoldDB" id="A0A0G0UIQ3"/>
<reference evidence="1 2" key="1">
    <citation type="journal article" date="2015" name="Nature">
        <title>rRNA introns, odd ribosomes, and small enigmatic genomes across a large radiation of phyla.</title>
        <authorList>
            <person name="Brown C.T."/>
            <person name="Hug L.A."/>
            <person name="Thomas B.C."/>
            <person name="Sharon I."/>
            <person name="Castelle C.J."/>
            <person name="Singh A."/>
            <person name="Wilkins M.J."/>
            <person name="Williams K.H."/>
            <person name="Banfield J.F."/>
        </authorList>
    </citation>
    <scope>NUCLEOTIDE SEQUENCE [LARGE SCALE GENOMIC DNA]</scope>
</reference>
<comment type="caution">
    <text evidence="1">The sequence shown here is derived from an EMBL/GenBank/DDBJ whole genome shotgun (WGS) entry which is preliminary data.</text>
</comment>
<dbReference type="EMBL" id="LCAK01000004">
    <property type="protein sequence ID" value="KKR88674.1"/>
    <property type="molecule type" value="Genomic_DNA"/>
</dbReference>
<name>A0A0G0UIQ3_9BACT</name>
<organism evidence="1 2">
    <name type="scientific">Candidatus Wolfebacteria bacterium GW2011_GWB1_41_12</name>
    <dbReference type="NCBI Taxonomy" id="1619006"/>
    <lineage>
        <taxon>Bacteria</taxon>
        <taxon>Candidatus Wolfeibacteriota</taxon>
    </lineage>
</organism>
<accession>A0A0G0UIQ3</accession>
<evidence type="ECO:0000313" key="2">
    <source>
        <dbReference type="Proteomes" id="UP000033918"/>
    </source>
</evidence>